<dbReference type="Proteomes" id="UP000076038">
    <property type="component" value="Chromosome"/>
</dbReference>
<evidence type="ECO:0000313" key="2">
    <source>
        <dbReference type="EMBL" id="AMY21672.1"/>
    </source>
</evidence>
<evidence type="ECO:0000256" key="1">
    <source>
        <dbReference type="SAM" id="MobiDB-lite"/>
    </source>
</evidence>
<gene>
    <name evidence="2" type="ORF">A3Q41_00348</name>
</gene>
<protein>
    <submittedName>
        <fullName evidence="2">Uncharacterized protein</fullName>
    </submittedName>
</protein>
<dbReference type="AlphaFoldDB" id="A0A143QGR5"/>
<feature type="compositionally biased region" description="Basic and acidic residues" evidence="1">
    <location>
        <begin position="78"/>
        <end position="87"/>
    </location>
</feature>
<name>A0A143QGR5_RHOFA</name>
<reference evidence="2 3" key="1">
    <citation type="journal article" date="2016" name="Genome Announc.">
        <title>Complete Genome and Plasmid Sequences for Rhodococcus fascians D188 and Draft Sequences for Rhodococcus Isolates PBTS 1 and PBTS 2.</title>
        <authorList>
            <person name="Stamler R.A."/>
            <person name="Vereecke D."/>
            <person name="Zhang Y."/>
            <person name="Schilkey F."/>
            <person name="Devitt N."/>
            <person name="Randall J.J."/>
        </authorList>
    </citation>
    <scope>NUCLEOTIDE SEQUENCE [LARGE SCALE GENOMIC DNA]</scope>
    <source>
        <strain evidence="2 3">PBTS2</strain>
    </source>
</reference>
<sequence>MKVCLCRYHHSLKTAGLWTPVMLADDVEFWVSNAGTTAVTVPATTQLANHGHLPTVYRRPQGAERQADLSTSTSSRARKVERQTRSA</sequence>
<dbReference type="EMBL" id="CP015220">
    <property type="protein sequence ID" value="AMY21672.1"/>
    <property type="molecule type" value="Genomic_DNA"/>
</dbReference>
<dbReference type="KEGG" id="rhs:A3Q41_00348"/>
<proteinExistence type="predicted"/>
<keyword evidence="3" id="KW-1185">Reference proteome</keyword>
<reference evidence="3" key="2">
    <citation type="submission" date="2016-04" db="EMBL/GenBank/DDBJ databases">
        <title>Complete Genome and Plasmid Sequences for Rhodococcus fascians D188 and Draft Sequences for Rhodococcus spp. Isolates PBTS 1 and PBTS 2.</title>
        <authorList>
            <person name="Stamer R."/>
            <person name="Vereecke D."/>
            <person name="Zhang Y."/>
            <person name="Schilkey F."/>
            <person name="Devitt N."/>
            <person name="Randall J."/>
        </authorList>
    </citation>
    <scope>NUCLEOTIDE SEQUENCE [LARGE SCALE GENOMIC DNA]</scope>
    <source>
        <strain evidence="3">PBTS2</strain>
    </source>
</reference>
<dbReference type="PATRIC" id="fig|1653479.3.peg.348"/>
<feature type="region of interest" description="Disordered" evidence="1">
    <location>
        <begin position="51"/>
        <end position="87"/>
    </location>
</feature>
<accession>A0A143QGR5</accession>
<organism evidence="2 3">
    <name type="scientific">Rhodococcoides fascians</name>
    <name type="common">Rhodococcus fascians</name>
    <dbReference type="NCBI Taxonomy" id="1828"/>
    <lineage>
        <taxon>Bacteria</taxon>
        <taxon>Bacillati</taxon>
        <taxon>Actinomycetota</taxon>
        <taxon>Actinomycetes</taxon>
        <taxon>Mycobacteriales</taxon>
        <taxon>Nocardiaceae</taxon>
        <taxon>Rhodococcoides</taxon>
    </lineage>
</organism>
<evidence type="ECO:0000313" key="3">
    <source>
        <dbReference type="Proteomes" id="UP000076038"/>
    </source>
</evidence>